<proteinExistence type="predicted"/>
<protein>
    <submittedName>
        <fullName evidence="1">Uncharacterized protein</fullName>
    </submittedName>
</protein>
<reference evidence="1 2" key="1">
    <citation type="submission" date="2019-06" db="EMBL/GenBank/DDBJ databases">
        <authorList>
            <person name="Livingstone P."/>
            <person name="Whitworth D."/>
        </authorList>
    </citation>
    <scope>NUCLEOTIDE SEQUENCE [LARGE SCALE GENOMIC DNA]</scope>
    <source>
        <strain evidence="1 2">AM401</strain>
    </source>
</reference>
<dbReference type="AlphaFoldDB" id="A0A540X7E8"/>
<gene>
    <name evidence="1" type="ORF">FJV41_04120</name>
</gene>
<evidence type="ECO:0000313" key="2">
    <source>
        <dbReference type="Proteomes" id="UP000315369"/>
    </source>
</evidence>
<keyword evidence="2" id="KW-1185">Reference proteome</keyword>
<sequence>MVIRAGSLLPERPIHWVRNLSRDDSTACGLGLADVRWHSQESDEAPVSCSECRALMRAAVTYKPEQPGAVGPAVDEPPVPNAALQLELDAARSCLPSAHPHYPLDLRLSLIGTREALEEIHRLLSSRDATHADLTRALRSAMDRCPRVSGIFSDAAQAVEGVWDALGAMKWILSAPTATSEARPARQLTPIPTVPPLVTPEAQRRSALHEGLALLDRARAQFALAARVTGSCRDWDSEHGAELHDDVRGLSLDAETLYRRALSVRMGEIADRTEGPAKAAVLAAGWRWLGRIGHGRRQGYGIALHDAQGVLVASGYTRMPEDAASLMRHLSQQIARGGHHVG</sequence>
<organism evidence="1 2">
    <name type="scientific">Myxococcus llanfairpwllgwyngyllgogerychwyrndrobwllllantysiliogogogochensis</name>
    <dbReference type="NCBI Taxonomy" id="2590453"/>
    <lineage>
        <taxon>Bacteria</taxon>
        <taxon>Pseudomonadati</taxon>
        <taxon>Myxococcota</taxon>
        <taxon>Myxococcia</taxon>
        <taxon>Myxococcales</taxon>
        <taxon>Cystobacterineae</taxon>
        <taxon>Myxococcaceae</taxon>
        <taxon>Myxococcus</taxon>
    </lineage>
</organism>
<accession>A0A540X7E8</accession>
<dbReference type="RefSeq" id="WP_141641085.1">
    <property type="nucleotide sequence ID" value="NZ_VIFM01000010.1"/>
</dbReference>
<name>A0A540X7E8_9BACT</name>
<dbReference type="EMBL" id="VIFM01000010">
    <property type="protein sequence ID" value="TQF17236.1"/>
    <property type="molecule type" value="Genomic_DNA"/>
</dbReference>
<evidence type="ECO:0000313" key="1">
    <source>
        <dbReference type="EMBL" id="TQF17236.1"/>
    </source>
</evidence>
<dbReference type="OrthoDB" id="9847934at2"/>
<comment type="caution">
    <text evidence="1">The sequence shown here is derived from an EMBL/GenBank/DDBJ whole genome shotgun (WGS) entry which is preliminary data.</text>
</comment>
<dbReference type="Proteomes" id="UP000315369">
    <property type="component" value="Unassembled WGS sequence"/>
</dbReference>